<dbReference type="PANTHER" id="PTHR24543">
    <property type="entry name" value="MULTICOPPER OXIDASE-RELATED"/>
    <property type="match status" value="1"/>
</dbReference>
<dbReference type="Pfam" id="PF00754">
    <property type="entry name" value="F5_F8_type_C"/>
    <property type="match status" value="2"/>
</dbReference>
<dbReference type="EMBL" id="AMQN01009282">
    <property type="status" value="NOT_ANNOTATED_CDS"/>
    <property type="molecule type" value="Genomic_DNA"/>
</dbReference>
<dbReference type="Proteomes" id="UP000014760">
    <property type="component" value="Unassembled WGS sequence"/>
</dbReference>
<dbReference type="EMBL" id="KB305118">
    <property type="protein sequence ID" value="ELU01346.1"/>
    <property type="molecule type" value="Genomic_DNA"/>
</dbReference>
<dbReference type="PANTHER" id="PTHR24543:SF325">
    <property type="entry name" value="F5_8 TYPE C DOMAIN-CONTAINING PROTEIN"/>
    <property type="match status" value="1"/>
</dbReference>
<dbReference type="InterPro" id="IPR008979">
    <property type="entry name" value="Galactose-bd-like_sf"/>
</dbReference>
<dbReference type="STRING" id="283909.R7U5F7"/>
<protein>
    <recommendedName>
        <fullName evidence="1">F5/8 type C domain-containing protein</fullName>
    </recommendedName>
</protein>
<dbReference type="SMART" id="SM00231">
    <property type="entry name" value="FA58C"/>
    <property type="match status" value="2"/>
</dbReference>
<dbReference type="HOGENOM" id="CLU_030066_0_2_1"/>
<accession>R7U5F7</accession>
<evidence type="ECO:0000313" key="3">
    <source>
        <dbReference type="EnsemblMetazoa" id="CapteP139889"/>
    </source>
</evidence>
<dbReference type="PROSITE" id="PS01286">
    <property type="entry name" value="FA58C_2"/>
    <property type="match status" value="1"/>
</dbReference>
<reference evidence="3" key="3">
    <citation type="submission" date="2015-06" db="UniProtKB">
        <authorList>
            <consortium name="EnsemblMetazoa"/>
        </authorList>
    </citation>
    <scope>IDENTIFICATION</scope>
</reference>
<dbReference type="PROSITE" id="PS01285">
    <property type="entry name" value="FA58C_1"/>
    <property type="match status" value="2"/>
</dbReference>
<dbReference type="PROSITE" id="PS50022">
    <property type="entry name" value="FA58C_3"/>
    <property type="match status" value="2"/>
</dbReference>
<sequence length="312" mass="35878">VPDDRMTASSVWDEYHGPERARLQSIKEGDYRGSWVPYNSDKSQWIQVEFDVFMTVQKIKTKGREDYPQWTTSYKVQFSQDGENWLSYQEPYGTFKVFAGNSDQNSAVEHRLHSPMRAKFVRVIPESWEQHGIALRLEIRGCRHSGKLYLKKPLCKGNSVYNHYLADGHLTASSQLDGNHGPSRSRLHEPASGDMSGGWVPEFMDEDQWIQVDLGYTIAVTGVAIQGQDQTRNFVTQFYVSYSEDLETWTEHRESGDEETTLFDGNLDSSHVRRRYFDRSFSARALRINPTSWNNSIAIRWEVLGCPGTLMG</sequence>
<reference evidence="4" key="1">
    <citation type="submission" date="2012-12" db="EMBL/GenBank/DDBJ databases">
        <authorList>
            <person name="Hellsten U."/>
            <person name="Grimwood J."/>
            <person name="Chapman J.A."/>
            <person name="Shapiro H."/>
            <person name="Aerts A."/>
            <person name="Otillar R.P."/>
            <person name="Terry A.Y."/>
            <person name="Boore J.L."/>
            <person name="Simakov O."/>
            <person name="Marletaz F."/>
            <person name="Cho S.-J."/>
            <person name="Edsinger-Gonzales E."/>
            <person name="Havlak P."/>
            <person name="Kuo D.-H."/>
            <person name="Larsson T."/>
            <person name="Lv J."/>
            <person name="Arendt D."/>
            <person name="Savage R."/>
            <person name="Osoegawa K."/>
            <person name="de Jong P."/>
            <person name="Lindberg D.R."/>
            <person name="Seaver E.C."/>
            <person name="Weisblat D.A."/>
            <person name="Putnam N.H."/>
            <person name="Grigoriev I.V."/>
            <person name="Rokhsar D.S."/>
        </authorList>
    </citation>
    <scope>NUCLEOTIDE SEQUENCE</scope>
    <source>
        <strain evidence="4">I ESC-2004</strain>
    </source>
</reference>
<keyword evidence="4" id="KW-1185">Reference proteome</keyword>
<evidence type="ECO:0000259" key="1">
    <source>
        <dbReference type="PROSITE" id="PS50022"/>
    </source>
</evidence>
<reference evidence="2 4" key="2">
    <citation type="journal article" date="2013" name="Nature">
        <title>Insights into bilaterian evolution from three spiralian genomes.</title>
        <authorList>
            <person name="Simakov O."/>
            <person name="Marletaz F."/>
            <person name="Cho S.J."/>
            <person name="Edsinger-Gonzales E."/>
            <person name="Havlak P."/>
            <person name="Hellsten U."/>
            <person name="Kuo D.H."/>
            <person name="Larsson T."/>
            <person name="Lv J."/>
            <person name="Arendt D."/>
            <person name="Savage R."/>
            <person name="Osoegawa K."/>
            <person name="de Jong P."/>
            <person name="Grimwood J."/>
            <person name="Chapman J.A."/>
            <person name="Shapiro H."/>
            <person name="Aerts A."/>
            <person name="Otillar R.P."/>
            <person name="Terry A.Y."/>
            <person name="Boore J.L."/>
            <person name="Grigoriev I.V."/>
            <person name="Lindberg D.R."/>
            <person name="Seaver E.C."/>
            <person name="Weisblat D.A."/>
            <person name="Putnam N.H."/>
            <person name="Rokhsar D.S."/>
        </authorList>
    </citation>
    <scope>NUCLEOTIDE SEQUENCE</scope>
    <source>
        <strain evidence="2 4">I ESC-2004</strain>
    </source>
</reference>
<dbReference type="CDD" id="cd00057">
    <property type="entry name" value="FA58C"/>
    <property type="match status" value="2"/>
</dbReference>
<dbReference type="EnsemblMetazoa" id="CapteT139889">
    <property type="protein sequence ID" value="CapteP139889"/>
    <property type="gene ID" value="CapteG139889"/>
</dbReference>
<evidence type="ECO:0000313" key="4">
    <source>
        <dbReference type="Proteomes" id="UP000014760"/>
    </source>
</evidence>
<proteinExistence type="predicted"/>
<dbReference type="OrthoDB" id="10028859at2759"/>
<feature type="non-terminal residue" evidence="2">
    <location>
        <position position="1"/>
    </location>
</feature>
<dbReference type="InterPro" id="IPR000421">
    <property type="entry name" value="FA58C"/>
</dbReference>
<gene>
    <name evidence="2" type="ORF">CAPTEDRAFT_139889</name>
</gene>
<feature type="domain" description="F5/8 type C" evidence="1">
    <location>
        <begin position="1"/>
        <end position="142"/>
    </location>
</feature>
<dbReference type="Gene3D" id="2.60.120.260">
    <property type="entry name" value="Galactose-binding domain-like"/>
    <property type="match status" value="2"/>
</dbReference>
<organism evidence="2">
    <name type="scientific">Capitella teleta</name>
    <name type="common">Polychaete worm</name>
    <dbReference type="NCBI Taxonomy" id="283909"/>
    <lineage>
        <taxon>Eukaryota</taxon>
        <taxon>Metazoa</taxon>
        <taxon>Spiralia</taxon>
        <taxon>Lophotrochozoa</taxon>
        <taxon>Annelida</taxon>
        <taxon>Polychaeta</taxon>
        <taxon>Sedentaria</taxon>
        <taxon>Scolecida</taxon>
        <taxon>Capitellidae</taxon>
        <taxon>Capitella</taxon>
    </lineage>
</organism>
<evidence type="ECO:0000313" key="2">
    <source>
        <dbReference type="EMBL" id="ELU01346.1"/>
    </source>
</evidence>
<dbReference type="FunFam" id="2.60.120.260:FF:000016">
    <property type="entry name" value="Contactin-associated protein-like 4 isoform 1"/>
    <property type="match status" value="2"/>
</dbReference>
<dbReference type="AlphaFoldDB" id="R7U5F7"/>
<dbReference type="SUPFAM" id="SSF49785">
    <property type="entry name" value="Galactose-binding domain-like"/>
    <property type="match status" value="2"/>
</dbReference>
<feature type="domain" description="F5/8 type C" evidence="1">
    <location>
        <begin position="155"/>
        <end position="306"/>
    </location>
</feature>
<name>R7U5F7_CAPTE</name>
<dbReference type="OMA" id="IIGPCRP"/>